<feature type="signal peptide" evidence="2">
    <location>
        <begin position="1"/>
        <end position="19"/>
    </location>
</feature>
<feature type="chain" id="PRO_5040214044" evidence="2">
    <location>
        <begin position="20"/>
        <end position="74"/>
    </location>
</feature>
<keyword evidence="4" id="KW-1185">Reference proteome</keyword>
<evidence type="ECO:0000256" key="2">
    <source>
        <dbReference type="SAM" id="SignalP"/>
    </source>
</evidence>
<keyword evidence="1" id="KW-1133">Transmembrane helix</keyword>
<dbReference type="Proteomes" id="UP000703661">
    <property type="component" value="Unassembled WGS sequence"/>
</dbReference>
<organism evidence="3 4">
    <name type="scientific">Entomortierella chlamydospora</name>
    <dbReference type="NCBI Taxonomy" id="101097"/>
    <lineage>
        <taxon>Eukaryota</taxon>
        <taxon>Fungi</taxon>
        <taxon>Fungi incertae sedis</taxon>
        <taxon>Mucoromycota</taxon>
        <taxon>Mortierellomycotina</taxon>
        <taxon>Mortierellomycetes</taxon>
        <taxon>Mortierellales</taxon>
        <taxon>Mortierellaceae</taxon>
        <taxon>Entomortierella</taxon>
    </lineage>
</organism>
<comment type="caution">
    <text evidence="3">The sequence shown here is derived from an EMBL/GenBank/DDBJ whole genome shotgun (WGS) entry which is preliminary data.</text>
</comment>
<dbReference type="EMBL" id="JAAAID010002129">
    <property type="protein sequence ID" value="KAG0007899.1"/>
    <property type="molecule type" value="Genomic_DNA"/>
</dbReference>
<sequence length="74" mass="8148">MFGLVLGFMALTLLSFGTGADVAGGTSAGLYVDLFLILAILATLAYAMAIFHLKHRWMIELRMDAKFYDRMGPM</sequence>
<keyword evidence="2" id="KW-0732">Signal</keyword>
<name>A0A9P6SW86_9FUNG</name>
<gene>
    <name evidence="3" type="ORF">BGZ80_004096</name>
</gene>
<evidence type="ECO:0000313" key="3">
    <source>
        <dbReference type="EMBL" id="KAG0007899.1"/>
    </source>
</evidence>
<evidence type="ECO:0000256" key="1">
    <source>
        <dbReference type="SAM" id="Phobius"/>
    </source>
</evidence>
<dbReference type="AlphaFoldDB" id="A0A9P6SW86"/>
<feature type="non-terminal residue" evidence="3">
    <location>
        <position position="74"/>
    </location>
</feature>
<keyword evidence="1" id="KW-0812">Transmembrane</keyword>
<reference evidence="3" key="1">
    <citation type="journal article" date="2020" name="Fungal Divers.">
        <title>Resolving the Mortierellaceae phylogeny through synthesis of multi-gene phylogenetics and phylogenomics.</title>
        <authorList>
            <person name="Vandepol N."/>
            <person name="Liber J."/>
            <person name="Desiro A."/>
            <person name="Na H."/>
            <person name="Kennedy M."/>
            <person name="Barry K."/>
            <person name="Grigoriev I.V."/>
            <person name="Miller A.N."/>
            <person name="O'Donnell K."/>
            <person name="Stajich J.E."/>
            <person name="Bonito G."/>
        </authorList>
    </citation>
    <scope>NUCLEOTIDE SEQUENCE</scope>
    <source>
        <strain evidence="3">NRRL 2769</strain>
    </source>
</reference>
<keyword evidence="1" id="KW-0472">Membrane</keyword>
<proteinExistence type="predicted"/>
<evidence type="ECO:0000313" key="4">
    <source>
        <dbReference type="Proteomes" id="UP000703661"/>
    </source>
</evidence>
<accession>A0A9P6SW86</accession>
<feature type="transmembrane region" description="Helical" evidence="1">
    <location>
        <begin position="29"/>
        <end position="53"/>
    </location>
</feature>
<protein>
    <submittedName>
        <fullName evidence="3">Uncharacterized protein</fullName>
    </submittedName>
</protein>